<gene>
    <name evidence="1" type="ORF">BN890_21890</name>
</gene>
<comment type="caution">
    <text evidence="1">The sequence shown here is derived from an EMBL/GenBank/DDBJ whole genome shotgun (WGS) entry which is preliminary data.</text>
</comment>
<reference evidence="1 2" key="1">
    <citation type="submission" date="2013-12" db="EMBL/GenBank/DDBJ databases">
        <title>Improved hybrid genome assemblies of Bacteroides xylanisolvens SD CC 1b and Bacteroides xylanisolvens SD CC 2a using Illumina and 454 Sequencing.</title>
        <authorList>
            <person name="Ramaraj T."/>
            <person name="Sundararajan A."/>
            <person name="Mudge J."/>
            <person name="Schilkey F.D."/>
            <person name="Delvecchio V."/>
            <person name="Donlon M."/>
            <person name="Ziemer C."/>
        </authorList>
    </citation>
    <scope>NUCLEOTIDE SEQUENCE [LARGE SCALE GENOMIC DNA]</scope>
</reference>
<dbReference type="EMBL" id="CBXG010000022">
    <property type="protein sequence ID" value="CDM04608.1"/>
    <property type="molecule type" value="Genomic_DNA"/>
</dbReference>
<organism evidence="1 2">
    <name type="scientific">Bacteroides xylanisolvens SD CC 1b</name>
    <dbReference type="NCBI Taxonomy" id="702447"/>
    <lineage>
        <taxon>Bacteria</taxon>
        <taxon>Pseudomonadati</taxon>
        <taxon>Bacteroidota</taxon>
        <taxon>Bacteroidia</taxon>
        <taxon>Bacteroidales</taxon>
        <taxon>Bacteroidaceae</taxon>
        <taxon>Bacteroides</taxon>
    </lineage>
</organism>
<sequence length="52" mass="6001">MISYFHFGQTGFPATPPVTHKRRINRPEEYCGISNTNPNFLPISIELYTMNV</sequence>
<protein>
    <submittedName>
        <fullName evidence="1">Uncharacterized protein</fullName>
    </submittedName>
</protein>
<accession>W6P4G0</accession>
<dbReference type="AlphaFoldDB" id="W6P4G0"/>
<evidence type="ECO:0000313" key="1">
    <source>
        <dbReference type="EMBL" id="CDM04608.1"/>
    </source>
</evidence>
<evidence type="ECO:0000313" key="2">
    <source>
        <dbReference type="Proteomes" id="UP000019380"/>
    </source>
</evidence>
<name>W6P4G0_9BACE</name>
<proteinExistence type="predicted"/>
<dbReference type="Proteomes" id="UP000019380">
    <property type="component" value="Unassembled WGS sequence"/>
</dbReference>